<proteinExistence type="predicted"/>
<evidence type="ECO:0000313" key="1">
    <source>
        <dbReference type="EMBL" id="GBH22246.1"/>
    </source>
</evidence>
<organism evidence="1">
    <name type="scientific">viral metagenome</name>
    <dbReference type="NCBI Taxonomy" id="1070528"/>
    <lineage>
        <taxon>unclassified sequences</taxon>
        <taxon>metagenomes</taxon>
        <taxon>organismal metagenomes</taxon>
    </lineage>
</organism>
<sequence length="439" mass="50434">MFFSTWDLNWMRKAVESQIAYKRAVDFFTTSSCLLAHKDSKNIFKKGYNVDNHDFNNYSKPNIGDRKNKTKSIRKIGICLNGPSPYFVSKVGVCRSFDRVKDMTKDLKKRRSWKAFTARAQVSKLRCAVVFTSGKHVHYSLFDDNQKRRGKGKDFKKKKGKIEENQIEEYDEWEKANLINPCNVSNNKKPTSSNCEDSISPTWVREESRSSELKEDTLSKETDNKDYRSLSHKFHDIVSFRRSNKIHEVSERAKLYDKSKHLKSQDFDDNFCSLLNVPENCKIKGLLISELDEGTSDCLKDYVEISKITLNSIKMGDECDVLILEGHELSDNLACASLFSFAGSCGCDSIIVTGEHKIHDSLSEFLRGTIIKNGKVFSVYSVAIARNNLKEVSHVLVRTSVRFISFSSFWILINKLYLGHSLFLYLFDILTVCKKKNLQ</sequence>
<reference evidence="1" key="1">
    <citation type="submission" date="2017-04" db="EMBL/GenBank/DDBJ databases">
        <title>Unveiling RNA virosphere associated with marine microorganisms.</title>
        <authorList>
            <person name="Urayama S."/>
            <person name="Takaki Y."/>
            <person name="Nishi S."/>
            <person name="Yoshida Y."/>
            <person name="Deguchi S."/>
            <person name="Takai K."/>
            <person name="Nunoura T."/>
        </authorList>
    </citation>
    <scope>NUCLEOTIDE SEQUENCE</scope>
</reference>
<dbReference type="EMBL" id="BDQB01000140">
    <property type="protein sequence ID" value="GBH22246.1"/>
    <property type="molecule type" value="Genomic_RNA"/>
</dbReference>
<dbReference type="AlphaFoldDB" id="A0A2V0RA99"/>
<protein>
    <submittedName>
        <fullName evidence="1">Uncharacterized protein</fullName>
    </submittedName>
</protein>
<comment type="caution">
    <text evidence="1">The sequence shown here is derived from an EMBL/GenBank/DDBJ whole genome shotgun (WGS) entry which is preliminary data.</text>
</comment>
<name>A0A2V0RA99_9ZZZZ</name>
<accession>A0A2V0RA99</accession>